<proteinExistence type="predicted"/>
<organism evidence="2">
    <name type="scientific">Medicago truncatula</name>
    <name type="common">Barrel medic</name>
    <name type="synonym">Medicago tribuloides</name>
    <dbReference type="NCBI Taxonomy" id="3880"/>
    <lineage>
        <taxon>Eukaryota</taxon>
        <taxon>Viridiplantae</taxon>
        <taxon>Streptophyta</taxon>
        <taxon>Embryophyta</taxon>
        <taxon>Tracheophyta</taxon>
        <taxon>Spermatophyta</taxon>
        <taxon>Magnoliopsida</taxon>
        <taxon>eudicotyledons</taxon>
        <taxon>Gunneridae</taxon>
        <taxon>Pentapetalae</taxon>
        <taxon>rosids</taxon>
        <taxon>fabids</taxon>
        <taxon>Fabales</taxon>
        <taxon>Fabaceae</taxon>
        <taxon>Papilionoideae</taxon>
        <taxon>50 kb inversion clade</taxon>
        <taxon>NPAAA clade</taxon>
        <taxon>Hologalegina</taxon>
        <taxon>IRL clade</taxon>
        <taxon>Trifolieae</taxon>
        <taxon>Medicago</taxon>
    </lineage>
</organism>
<sequence>MSPLSFSSYHSPSPVLSVTATPLSSSTLPAPSAPEASLVLTYAEKLMIQLQELQSEAERPL</sequence>
<reference evidence="2" key="2">
    <citation type="submission" date="2007-03" db="EMBL/GenBank/DDBJ databases">
        <authorList>
            <consortium name="The International Medicago Genome Annotation Group"/>
        </authorList>
    </citation>
    <scope>NUCLEOTIDE SEQUENCE</scope>
</reference>
<accession>A2Q3W8</accession>
<dbReference type="AlphaFoldDB" id="A2Q3W8"/>
<name>A2Q3W8_MEDTR</name>
<protein>
    <submittedName>
        <fullName evidence="2">Uncharacterized protein</fullName>
    </submittedName>
</protein>
<evidence type="ECO:0000313" key="2">
    <source>
        <dbReference type="EMBL" id="ABN08318.1"/>
    </source>
</evidence>
<feature type="region of interest" description="Disordered" evidence="1">
    <location>
        <begin position="1"/>
        <end position="32"/>
    </location>
</feature>
<dbReference type="EMBL" id="AC155890">
    <property type="protein sequence ID" value="ABN08318.1"/>
    <property type="molecule type" value="Genomic_DNA"/>
</dbReference>
<reference evidence="2" key="1">
    <citation type="submission" date="2005-05" db="EMBL/GenBank/DDBJ databases">
        <authorList>
            <person name="Town C.D."/>
        </authorList>
    </citation>
    <scope>NUCLEOTIDE SEQUENCE</scope>
</reference>
<gene>
    <name evidence="2" type="ORF">MtrDRAFT_AC155890g34v2</name>
</gene>
<evidence type="ECO:0000256" key="1">
    <source>
        <dbReference type="SAM" id="MobiDB-lite"/>
    </source>
</evidence>